<dbReference type="EMBL" id="JACHGK010000001">
    <property type="protein sequence ID" value="MBB6443508.1"/>
    <property type="molecule type" value="Genomic_DNA"/>
</dbReference>
<keyword evidence="2" id="KW-1185">Reference proteome</keyword>
<dbReference type="Proteomes" id="UP000531594">
    <property type="component" value="Unassembled WGS sequence"/>
</dbReference>
<accession>A0A7X0HMR1</accession>
<dbReference type="Pfam" id="PF10949">
    <property type="entry name" value="DUF2777"/>
    <property type="match status" value="1"/>
</dbReference>
<dbReference type="InterPro" id="IPR024488">
    <property type="entry name" value="DUF2777"/>
</dbReference>
<evidence type="ECO:0008006" key="3">
    <source>
        <dbReference type="Google" id="ProtNLM"/>
    </source>
</evidence>
<gene>
    <name evidence="1" type="ORF">HNR53_000096</name>
</gene>
<reference evidence="1 2" key="1">
    <citation type="submission" date="2020-08" db="EMBL/GenBank/DDBJ databases">
        <title>Genomic Encyclopedia of Type Strains, Phase IV (KMG-IV): sequencing the most valuable type-strain genomes for metagenomic binning, comparative biology and taxonomic classification.</title>
        <authorList>
            <person name="Goeker M."/>
        </authorList>
    </citation>
    <scope>NUCLEOTIDE SEQUENCE [LARGE SCALE GENOMIC DNA]</scope>
    <source>
        <strain evidence="1 2">DSM 5391</strain>
    </source>
</reference>
<proteinExistence type="predicted"/>
<comment type="caution">
    <text evidence="1">The sequence shown here is derived from an EMBL/GenBank/DDBJ whole genome shotgun (WGS) entry which is preliminary data.</text>
</comment>
<organism evidence="1 2">
    <name type="scientific">Bacillus benzoevorans</name>
    <dbReference type="NCBI Taxonomy" id="1456"/>
    <lineage>
        <taxon>Bacteria</taxon>
        <taxon>Bacillati</taxon>
        <taxon>Bacillota</taxon>
        <taxon>Bacilli</taxon>
        <taxon>Bacillales</taxon>
        <taxon>Bacillaceae</taxon>
        <taxon>Bacillus</taxon>
    </lineage>
</organism>
<dbReference type="AlphaFoldDB" id="A0A7X0HMR1"/>
<evidence type="ECO:0000313" key="2">
    <source>
        <dbReference type="Proteomes" id="UP000531594"/>
    </source>
</evidence>
<name>A0A7X0HMR1_9BACI</name>
<protein>
    <recommendedName>
        <fullName evidence="3">DUF2777 domain-containing protein</fullName>
    </recommendedName>
</protein>
<evidence type="ECO:0000313" key="1">
    <source>
        <dbReference type="EMBL" id="MBB6443508.1"/>
    </source>
</evidence>
<sequence>MMNQQQRTDLLELQQRSYTEGTVEYINHQWVFFEHETEEALSLDDWIYREIEVFRLKRWRKGLLQEQGKISLGKEIILLKDQDMVRIRKDLIFSLERLLQEVNDDAFFQFVTNLNAMDFSVYDCIYCYNHLIFFEDSSQKSGVNFIVFDNGDSICSVHHHFYYNKNTSDRFEFTLNTGKRMVIEKIG</sequence>